<accession>A0A484NER2</accession>
<evidence type="ECO:0000256" key="1">
    <source>
        <dbReference type="SAM" id="MobiDB-lite"/>
    </source>
</evidence>
<dbReference type="SUPFAM" id="SSF57756">
    <property type="entry name" value="Retrovirus zinc finger-like domains"/>
    <property type="match status" value="1"/>
</dbReference>
<protein>
    <recommendedName>
        <fullName evidence="4">CCHC-type domain-containing protein</fullName>
    </recommendedName>
</protein>
<sequence>MIEMLEKLEAPLHPLLAIDLILGALPAEYGQIVVNFYMNKLDMTLAELLKFLTTAEESLGRGKAKPVLMVEDGALEKRGGSRPPAGKRGKGSKNPKLSSSLSAQKPKARVQKKKKVAVVYYHCGKKGHWRRNCAKLMAERKAGKQPVTSESA</sequence>
<evidence type="ECO:0008006" key="4">
    <source>
        <dbReference type="Google" id="ProtNLM"/>
    </source>
</evidence>
<name>A0A484NER2_9ASTE</name>
<organism evidence="2 3">
    <name type="scientific">Cuscuta campestris</name>
    <dbReference type="NCBI Taxonomy" id="132261"/>
    <lineage>
        <taxon>Eukaryota</taxon>
        <taxon>Viridiplantae</taxon>
        <taxon>Streptophyta</taxon>
        <taxon>Embryophyta</taxon>
        <taxon>Tracheophyta</taxon>
        <taxon>Spermatophyta</taxon>
        <taxon>Magnoliopsida</taxon>
        <taxon>eudicotyledons</taxon>
        <taxon>Gunneridae</taxon>
        <taxon>Pentapetalae</taxon>
        <taxon>asterids</taxon>
        <taxon>lamiids</taxon>
        <taxon>Solanales</taxon>
        <taxon>Convolvulaceae</taxon>
        <taxon>Cuscuteae</taxon>
        <taxon>Cuscuta</taxon>
        <taxon>Cuscuta subgen. Grammica</taxon>
        <taxon>Cuscuta sect. Cleistogrammica</taxon>
    </lineage>
</organism>
<gene>
    <name evidence="2" type="ORF">CCAM_LOCUS41518</name>
</gene>
<dbReference type="GO" id="GO:0008270">
    <property type="term" value="F:zinc ion binding"/>
    <property type="evidence" value="ECO:0007669"/>
    <property type="project" value="InterPro"/>
</dbReference>
<dbReference type="AlphaFoldDB" id="A0A484NER2"/>
<dbReference type="EMBL" id="OOIL02006673">
    <property type="protein sequence ID" value="VFQ99742.1"/>
    <property type="molecule type" value="Genomic_DNA"/>
</dbReference>
<feature type="region of interest" description="Disordered" evidence="1">
    <location>
        <begin position="70"/>
        <end position="113"/>
    </location>
</feature>
<dbReference type="GO" id="GO:0003676">
    <property type="term" value="F:nucleic acid binding"/>
    <property type="evidence" value="ECO:0007669"/>
    <property type="project" value="InterPro"/>
</dbReference>
<evidence type="ECO:0000313" key="2">
    <source>
        <dbReference type="EMBL" id="VFQ99742.1"/>
    </source>
</evidence>
<dbReference type="OrthoDB" id="1920930at2759"/>
<proteinExistence type="predicted"/>
<evidence type="ECO:0000313" key="3">
    <source>
        <dbReference type="Proteomes" id="UP000595140"/>
    </source>
</evidence>
<reference evidence="2 3" key="1">
    <citation type="submission" date="2018-04" db="EMBL/GenBank/DDBJ databases">
        <authorList>
            <person name="Vogel A."/>
        </authorList>
    </citation>
    <scope>NUCLEOTIDE SEQUENCE [LARGE SCALE GENOMIC DNA]</scope>
</reference>
<dbReference type="Proteomes" id="UP000595140">
    <property type="component" value="Unassembled WGS sequence"/>
</dbReference>
<keyword evidence="3" id="KW-1185">Reference proteome</keyword>
<dbReference type="InterPro" id="IPR036875">
    <property type="entry name" value="Znf_CCHC_sf"/>
</dbReference>